<comment type="caution">
    <text evidence="1">The sequence shown here is derived from an EMBL/GenBank/DDBJ whole genome shotgun (WGS) entry which is preliminary data.</text>
</comment>
<protein>
    <recommendedName>
        <fullName evidence="3">Transposase</fullName>
    </recommendedName>
</protein>
<gene>
    <name evidence="1" type="ORF">PG986_011505</name>
</gene>
<proteinExistence type="predicted"/>
<dbReference type="RefSeq" id="XP_066694423.1">
    <property type="nucleotide sequence ID" value="XM_066847727.1"/>
</dbReference>
<keyword evidence="2" id="KW-1185">Reference proteome</keyword>
<organism evidence="1 2">
    <name type="scientific">Apiospora aurea</name>
    <dbReference type="NCBI Taxonomy" id="335848"/>
    <lineage>
        <taxon>Eukaryota</taxon>
        <taxon>Fungi</taxon>
        <taxon>Dikarya</taxon>
        <taxon>Ascomycota</taxon>
        <taxon>Pezizomycotina</taxon>
        <taxon>Sordariomycetes</taxon>
        <taxon>Xylariomycetidae</taxon>
        <taxon>Amphisphaeriales</taxon>
        <taxon>Apiosporaceae</taxon>
        <taxon>Apiospora</taxon>
    </lineage>
</organism>
<dbReference type="Proteomes" id="UP001391051">
    <property type="component" value="Unassembled WGS sequence"/>
</dbReference>
<evidence type="ECO:0000313" key="1">
    <source>
        <dbReference type="EMBL" id="KAK7942392.1"/>
    </source>
</evidence>
<sequence length="76" mass="8557">MKLPAYKCATCHSDRVRAKVHMAIVGRALLKLFTVLSTWEGSATTDRSLELELNAYSLDRHAGHRPVQDGCFELNR</sequence>
<name>A0ABR1PXB3_9PEZI</name>
<reference evidence="1 2" key="1">
    <citation type="submission" date="2023-01" db="EMBL/GenBank/DDBJ databases">
        <title>Analysis of 21 Apiospora genomes using comparative genomics revels a genus with tremendous synthesis potential of carbohydrate active enzymes and secondary metabolites.</title>
        <authorList>
            <person name="Sorensen T."/>
        </authorList>
    </citation>
    <scope>NUCLEOTIDE SEQUENCE [LARGE SCALE GENOMIC DNA]</scope>
    <source>
        <strain evidence="1 2">CBS 24483</strain>
    </source>
</reference>
<dbReference type="GeneID" id="92080789"/>
<dbReference type="EMBL" id="JAQQWE010000008">
    <property type="protein sequence ID" value="KAK7942392.1"/>
    <property type="molecule type" value="Genomic_DNA"/>
</dbReference>
<accession>A0ABR1PXB3</accession>
<evidence type="ECO:0008006" key="3">
    <source>
        <dbReference type="Google" id="ProtNLM"/>
    </source>
</evidence>
<evidence type="ECO:0000313" key="2">
    <source>
        <dbReference type="Proteomes" id="UP001391051"/>
    </source>
</evidence>